<gene>
    <name evidence="1" type="ORF">HPB47_015602</name>
</gene>
<keyword evidence="2" id="KW-1185">Reference proteome</keyword>
<proteinExistence type="predicted"/>
<dbReference type="EMBL" id="JABSTQ010004260">
    <property type="protein sequence ID" value="KAG0442805.1"/>
    <property type="molecule type" value="Genomic_DNA"/>
</dbReference>
<name>A0AC60QUB2_IXOPE</name>
<evidence type="ECO:0000313" key="1">
    <source>
        <dbReference type="EMBL" id="KAG0442805.1"/>
    </source>
</evidence>
<protein>
    <submittedName>
        <fullName evidence="1">Uncharacterized protein</fullName>
    </submittedName>
</protein>
<organism evidence="1 2">
    <name type="scientific">Ixodes persulcatus</name>
    <name type="common">Taiga tick</name>
    <dbReference type="NCBI Taxonomy" id="34615"/>
    <lineage>
        <taxon>Eukaryota</taxon>
        <taxon>Metazoa</taxon>
        <taxon>Ecdysozoa</taxon>
        <taxon>Arthropoda</taxon>
        <taxon>Chelicerata</taxon>
        <taxon>Arachnida</taxon>
        <taxon>Acari</taxon>
        <taxon>Parasitiformes</taxon>
        <taxon>Ixodida</taxon>
        <taxon>Ixodoidea</taxon>
        <taxon>Ixodidae</taxon>
        <taxon>Ixodinae</taxon>
        <taxon>Ixodes</taxon>
    </lineage>
</organism>
<reference evidence="1 2" key="1">
    <citation type="journal article" date="2020" name="Cell">
        <title>Large-Scale Comparative Analyses of Tick Genomes Elucidate Their Genetic Diversity and Vector Capacities.</title>
        <authorList>
            <consortium name="Tick Genome and Microbiome Consortium (TIGMIC)"/>
            <person name="Jia N."/>
            <person name="Wang J."/>
            <person name="Shi W."/>
            <person name="Du L."/>
            <person name="Sun Y."/>
            <person name="Zhan W."/>
            <person name="Jiang J.F."/>
            <person name="Wang Q."/>
            <person name="Zhang B."/>
            <person name="Ji P."/>
            <person name="Bell-Sakyi L."/>
            <person name="Cui X.M."/>
            <person name="Yuan T.T."/>
            <person name="Jiang B.G."/>
            <person name="Yang W.F."/>
            <person name="Lam T.T."/>
            <person name="Chang Q.C."/>
            <person name="Ding S.J."/>
            <person name="Wang X.J."/>
            <person name="Zhu J.G."/>
            <person name="Ruan X.D."/>
            <person name="Zhao L."/>
            <person name="Wei J.T."/>
            <person name="Ye R.Z."/>
            <person name="Que T.C."/>
            <person name="Du C.H."/>
            <person name="Zhou Y.H."/>
            <person name="Cheng J.X."/>
            <person name="Dai P.F."/>
            <person name="Guo W.B."/>
            <person name="Han X.H."/>
            <person name="Huang E.J."/>
            <person name="Li L.F."/>
            <person name="Wei W."/>
            <person name="Gao Y.C."/>
            <person name="Liu J.Z."/>
            <person name="Shao H.Z."/>
            <person name="Wang X."/>
            <person name="Wang C.C."/>
            <person name="Yang T.C."/>
            <person name="Huo Q.B."/>
            <person name="Li W."/>
            <person name="Chen H.Y."/>
            <person name="Chen S.E."/>
            <person name="Zhou L.G."/>
            <person name="Ni X.B."/>
            <person name="Tian J.H."/>
            <person name="Sheng Y."/>
            <person name="Liu T."/>
            <person name="Pan Y.S."/>
            <person name="Xia L.Y."/>
            <person name="Li J."/>
            <person name="Zhao F."/>
            <person name="Cao W.C."/>
        </authorList>
    </citation>
    <scope>NUCLEOTIDE SEQUENCE [LARGE SCALE GENOMIC DNA]</scope>
    <source>
        <strain evidence="1">Iper-2018</strain>
    </source>
</reference>
<evidence type="ECO:0000313" key="2">
    <source>
        <dbReference type="Proteomes" id="UP000805193"/>
    </source>
</evidence>
<accession>A0AC60QUB2</accession>
<dbReference type="Proteomes" id="UP000805193">
    <property type="component" value="Unassembled WGS sequence"/>
</dbReference>
<sequence>MGSLFVVWDLISPGAVPHLFVCQAMLSVYSIPKRASTLPETAFFSCGVSWEEQPRMPRRLAAAHVEEPFCGRTVSIIDKAAKGACLEPSPGSRLCRSCHSLFLHRAHLQSLSHAEWLTEVALWAANAPALVLAQMEQDPSFAAAIVARAPCLRAGMGSIVLRHLHPADQRGPPEVQDLLAGPTVGAGPLPLPTKDLGLMSLGADMVQLLHEEEDDLL</sequence>
<comment type="caution">
    <text evidence="1">The sequence shown here is derived from an EMBL/GenBank/DDBJ whole genome shotgun (WGS) entry which is preliminary data.</text>
</comment>